<dbReference type="STRING" id="1130080.SAMN04488113_102111"/>
<dbReference type="AlphaFoldDB" id="A0A1H6RL49"/>
<dbReference type="GO" id="GO:0006813">
    <property type="term" value="P:potassium ion transport"/>
    <property type="evidence" value="ECO:0007669"/>
    <property type="project" value="InterPro"/>
</dbReference>
<accession>A0A1H6RL49</accession>
<keyword evidence="11" id="KW-1185">Reference proteome</keyword>
<dbReference type="Proteomes" id="UP000198564">
    <property type="component" value="Unassembled WGS sequence"/>
</dbReference>
<keyword evidence="2" id="KW-0813">Transport</keyword>
<dbReference type="SUPFAM" id="SSF116726">
    <property type="entry name" value="TrkA C-terminal domain-like"/>
    <property type="match status" value="1"/>
</dbReference>
<dbReference type="PANTHER" id="PTHR45711">
    <property type="entry name" value="CHLORIDE CHANNEL PROTEIN"/>
    <property type="match status" value="1"/>
</dbReference>
<keyword evidence="7" id="KW-0868">Chloride</keyword>
<name>A0A1H6RL49_9LACT</name>
<feature type="transmembrane region" description="Helical" evidence="8">
    <location>
        <begin position="324"/>
        <end position="342"/>
    </location>
</feature>
<dbReference type="CDD" id="cd01031">
    <property type="entry name" value="EriC"/>
    <property type="match status" value="1"/>
</dbReference>
<dbReference type="InterPro" id="IPR001807">
    <property type="entry name" value="ClC"/>
</dbReference>
<evidence type="ECO:0000256" key="8">
    <source>
        <dbReference type="SAM" id="Phobius"/>
    </source>
</evidence>
<keyword evidence="3 8" id="KW-0812">Transmembrane</keyword>
<keyword evidence="4 8" id="KW-1133">Transmembrane helix</keyword>
<proteinExistence type="predicted"/>
<evidence type="ECO:0000256" key="4">
    <source>
        <dbReference type="ARBA" id="ARBA00022989"/>
    </source>
</evidence>
<evidence type="ECO:0000256" key="6">
    <source>
        <dbReference type="ARBA" id="ARBA00023136"/>
    </source>
</evidence>
<dbReference type="Pfam" id="PF00654">
    <property type="entry name" value="Voltage_CLC"/>
    <property type="match status" value="1"/>
</dbReference>
<dbReference type="OrthoDB" id="9812438at2"/>
<dbReference type="InterPro" id="IPR006037">
    <property type="entry name" value="RCK_C"/>
</dbReference>
<dbReference type="RefSeq" id="WP_091632348.1">
    <property type="nucleotide sequence ID" value="NZ_FNYW01000002.1"/>
</dbReference>
<gene>
    <name evidence="10" type="ORF">SAMN04488113_102111</name>
</gene>
<dbReference type="Gene3D" id="1.10.3080.10">
    <property type="entry name" value="Clc chloride channel"/>
    <property type="match status" value="1"/>
</dbReference>
<dbReference type="InterPro" id="IPR036721">
    <property type="entry name" value="RCK_C_sf"/>
</dbReference>
<feature type="transmembrane region" description="Helical" evidence="8">
    <location>
        <begin position="263"/>
        <end position="287"/>
    </location>
</feature>
<feature type="transmembrane region" description="Helical" evidence="8">
    <location>
        <begin position="354"/>
        <end position="372"/>
    </location>
</feature>
<dbReference type="Gene3D" id="3.30.70.1450">
    <property type="entry name" value="Regulator of K+ conductance, C-terminal domain"/>
    <property type="match status" value="1"/>
</dbReference>
<feature type="transmembrane region" description="Helical" evidence="8">
    <location>
        <begin position="225"/>
        <end position="243"/>
    </location>
</feature>
<evidence type="ECO:0000256" key="5">
    <source>
        <dbReference type="ARBA" id="ARBA00023065"/>
    </source>
</evidence>
<evidence type="ECO:0000313" key="11">
    <source>
        <dbReference type="Proteomes" id="UP000198564"/>
    </source>
</evidence>
<dbReference type="PROSITE" id="PS51202">
    <property type="entry name" value="RCK_C"/>
    <property type="match status" value="1"/>
</dbReference>
<dbReference type="GO" id="GO:0005886">
    <property type="term" value="C:plasma membrane"/>
    <property type="evidence" value="ECO:0007669"/>
    <property type="project" value="TreeGrafter"/>
</dbReference>
<protein>
    <submittedName>
        <fullName evidence="10">H+/Cl-antiporter ClcA</fullName>
    </submittedName>
</protein>
<feature type="transmembrane region" description="Helical" evidence="8">
    <location>
        <begin position="152"/>
        <end position="177"/>
    </location>
</feature>
<feature type="transmembrane region" description="Helical" evidence="8">
    <location>
        <begin position="12"/>
        <end position="34"/>
    </location>
</feature>
<evidence type="ECO:0000259" key="9">
    <source>
        <dbReference type="PROSITE" id="PS51202"/>
    </source>
</evidence>
<dbReference type="GO" id="GO:0008324">
    <property type="term" value="F:monoatomic cation transmembrane transporter activity"/>
    <property type="evidence" value="ECO:0007669"/>
    <property type="project" value="InterPro"/>
</dbReference>
<dbReference type="SUPFAM" id="SSF81340">
    <property type="entry name" value="Clc chloride channel"/>
    <property type="match status" value="1"/>
</dbReference>
<evidence type="ECO:0000256" key="2">
    <source>
        <dbReference type="ARBA" id="ARBA00022448"/>
    </source>
</evidence>
<dbReference type="GO" id="GO:0005247">
    <property type="term" value="F:voltage-gated chloride channel activity"/>
    <property type="evidence" value="ECO:0007669"/>
    <property type="project" value="TreeGrafter"/>
</dbReference>
<evidence type="ECO:0000256" key="3">
    <source>
        <dbReference type="ARBA" id="ARBA00022692"/>
    </source>
</evidence>
<feature type="transmembrane region" description="Helical" evidence="8">
    <location>
        <begin position="54"/>
        <end position="75"/>
    </location>
</feature>
<dbReference type="Pfam" id="PF02080">
    <property type="entry name" value="TrkA_C"/>
    <property type="match status" value="1"/>
</dbReference>
<keyword evidence="6 8" id="KW-0472">Membrane</keyword>
<feature type="domain" description="RCK C-terminal" evidence="9">
    <location>
        <begin position="423"/>
        <end position="505"/>
    </location>
</feature>
<dbReference type="PRINTS" id="PR00762">
    <property type="entry name" value="CLCHANNEL"/>
</dbReference>
<sequence length="507" mass="55475">MRALHNLEWSKILYVTKGMLVGAIAGVVISLLRASVELLLETTFEVYHFLNDQPIWIVGWVLLMLLFAFIISLLIKHEPDIKGSGIQDIEGQLHGSLDLNWSSILWRKFIGGTLAIGSGLALGREGPSIQLGGAVGQGVNHYLKGNRSQQKILISAGASAGLAAAFNAPVSGILFVLEEMHRKFSGILLLTAFSASITANFVAYQIFGVEAPMNLGELFQFPLEYYGHLVLLGVFLALGGWLYQEVLLAMPKVYSMLPIPPYLYIFIPFLLVIPIGLFFPSMLGGGIEVIDMLNEGSPTLWLLVGIFVFRFIFSHLSYGSGLPGGIFIPVLSLGALMGSIYGNGALSLTGIDDIFLRSFIIYAMGGFLTSVTKAPLTSVMLITEMTGSVTHLMPLAVVCLSAYVMSDFVGSEPIYEELLFRKVNAQPRLFQGEVAEITMHVEVGTALDGMMAKHLITPEGAHLVKIARRDHEFIPHRDTVFLPGDELIINTDKGYVSDVKKQLYKYN</sequence>
<dbReference type="InterPro" id="IPR014743">
    <property type="entry name" value="Cl-channel_core"/>
</dbReference>
<dbReference type="EMBL" id="FNYW01000002">
    <property type="protein sequence ID" value="SEI53267.1"/>
    <property type="molecule type" value="Genomic_DNA"/>
</dbReference>
<feature type="transmembrane region" description="Helical" evidence="8">
    <location>
        <begin position="299"/>
        <end position="318"/>
    </location>
</feature>
<evidence type="ECO:0000313" key="10">
    <source>
        <dbReference type="EMBL" id="SEI53267.1"/>
    </source>
</evidence>
<keyword evidence="5" id="KW-0406">Ion transport</keyword>
<organism evidence="10 11">
    <name type="scientific">Alkalibacterium gilvum</name>
    <dbReference type="NCBI Taxonomy" id="1130080"/>
    <lineage>
        <taxon>Bacteria</taxon>
        <taxon>Bacillati</taxon>
        <taxon>Bacillota</taxon>
        <taxon>Bacilli</taxon>
        <taxon>Lactobacillales</taxon>
        <taxon>Carnobacteriaceae</taxon>
        <taxon>Alkalibacterium</taxon>
    </lineage>
</organism>
<reference evidence="11" key="1">
    <citation type="submission" date="2016-10" db="EMBL/GenBank/DDBJ databases">
        <authorList>
            <person name="Varghese N."/>
            <person name="Submissions S."/>
        </authorList>
    </citation>
    <scope>NUCLEOTIDE SEQUENCE [LARGE SCALE GENOMIC DNA]</scope>
    <source>
        <strain evidence="11">DSM 25751</strain>
    </source>
</reference>
<comment type="subcellular location">
    <subcellularLocation>
        <location evidence="1">Membrane</location>
        <topology evidence="1">Multi-pass membrane protein</topology>
    </subcellularLocation>
</comment>
<dbReference type="PANTHER" id="PTHR45711:SF6">
    <property type="entry name" value="CHLORIDE CHANNEL PROTEIN"/>
    <property type="match status" value="1"/>
</dbReference>
<feature type="transmembrane region" description="Helical" evidence="8">
    <location>
        <begin position="183"/>
        <end position="204"/>
    </location>
</feature>
<evidence type="ECO:0000256" key="1">
    <source>
        <dbReference type="ARBA" id="ARBA00004141"/>
    </source>
</evidence>
<evidence type="ECO:0000256" key="7">
    <source>
        <dbReference type="ARBA" id="ARBA00023214"/>
    </source>
</evidence>